<dbReference type="InterPro" id="IPR025662">
    <property type="entry name" value="Sigma_54_int_dom_ATP-bd_1"/>
</dbReference>
<dbReference type="Gene3D" id="3.40.50.300">
    <property type="entry name" value="P-loop containing nucleotide triphosphate hydrolases"/>
    <property type="match status" value="1"/>
</dbReference>
<dbReference type="GO" id="GO:0006355">
    <property type="term" value="P:regulation of DNA-templated transcription"/>
    <property type="evidence" value="ECO:0007669"/>
    <property type="project" value="InterPro"/>
</dbReference>
<dbReference type="SMART" id="SM00091">
    <property type="entry name" value="PAS"/>
    <property type="match status" value="1"/>
</dbReference>
<dbReference type="InterPro" id="IPR003593">
    <property type="entry name" value="AAA+_ATPase"/>
</dbReference>
<keyword evidence="5" id="KW-0175">Coiled coil</keyword>
<dbReference type="SMART" id="SM00382">
    <property type="entry name" value="AAA"/>
    <property type="match status" value="1"/>
</dbReference>
<evidence type="ECO:0000256" key="5">
    <source>
        <dbReference type="SAM" id="Coils"/>
    </source>
</evidence>
<evidence type="ECO:0008006" key="10">
    <source>
        <dbReference type="Google" id="ProtNLM"/>
    </source>
</evidence>
<feature type="coiled-coil region" evidence="5">
    <location>
        <begin position="411"/>
        <end position="438"/>
    </location>
</feature>
<evidence type="ECO:0000259" key="7">
    <source>
        <dbReference type="PROSITE" id="PS50112"/>
    </source>
</evidence>
<dbReference type="Gene3D" id="1.10.8.60">
    <property type="match status" value="1"/>
</dbReference>
<dbReference type="CDD" id="cd00130">
    <property type="entry name" value="PAS"/>
    <property type="match status" value="1"/>
</dbReference>
<evidence type="ECO:0000313" key="8">
    <source>
        <dbReference type="EMBL" id="OGK07387.1"/>
    </source>
</evidence>
<dbReference type="InterPro" id="IPR025944">
    <property type="entry name" value="Sigma_54_int_dom_CS"/>
</dbReference>
<evidence type="ECO:0000313" key="9">
    <source>
        <dbReference type="Proteomes" id="UP000179243"/>
    </source>
</evidence>
<dbReference type="Gene3D" id="3.30.450.20">
    <property type="entry name" value="PAS domain"/>
    <property type="match status" value="1"/>
</dbReference>
<dbReference type="Proteomes" id="UP000179243">
    <property type="component" value="Unassembled WGS sequence"/>
</dbReference>
<keyword evidence="4" id="KW-0804">Transcription</keyword>
<dbReference type="InterPro" id="IPR002078">
    <property type="entry name" value="Sigma_54_int"/>
</dbReference>
<dbReference type="PROSITE" id="PS00688">
    <property type="entry name" value="SIGMA54_INTERACT_3"/>
    <property type="match status" value="1"/>
</dbReference>
<evidence type="ECO:0000259" key="6">
    <source>
        <dbReference type="PROSITE" id="PS50045"/>
    </source>
</evidence>
<keyword evidence="1" id="KW-0547">Nucleotide-binding</keyword>
<dbReference type="CDD" id="cd00009">
    <property type="entry name" value="AAA"/>
    <property type="match status" value="1"/>
</dbReference>
<dbReference type="SUPFAM" id="SSF52540">
    <property type="entry name" value="P-loop containing nucleoside triphosphate hydrolases"/>
    <property type="match status" value="1"/>
</dbReference>
<evidence type="ECO:0000256" key="1">
    <source>
        <dbReference type="ARBA" id="ARBA00022741"/>
    </source>
</evidence>
<dbReference type="Pfam" id="PF00158">
    <property type="entry name" value="Sigma54_activat"/>
    <property type="match status" value="1"/>
</dbReference>
<dbReference type="Pfam" id="PF00989">
    <property type="entry name" value="PAS"/>
    <property type="match status" value="1"/>
</dbReference>
<protein>
    <recommendedName>
        <fullName evidence="10">Sigma-54 factor interaction domain-containing protein</fullName>
    </recommendedName>
</protein>
<dbReference type="SUPFAM" id="SSF55785">
    <property type="entry name" value="PYP-like sensor domain (PAS domain)"/>
    <property type="match status" value="1"/>
</dbReference>
<name>A0A1F7FLP1_UNCRA</name>
<dbReference type="InterPro" id="IPR000014">
    <property type="entry name" value="PAS"/>
</dbReference>
<dbReference type="EMBL" id="MFYX01000009">
    <property type="protein sequence ID" value="OGK07387.1"/>
    <property type="molecule type" value="Genomic_DNA"/>
</dbReference>
<dbReference type="FunFam" id="3.40.50.300:FF:000006">
    <property type="entry name" value="DNA-binding transcriptional regulator NtrC"/>
    <property type="match status" value="1"/>
</dbReference>
<proteinExistence type="predicted"/>
<dbReference type="AlphaFoldDB" id="A0A1F7FLP1"/>
<dbReference type="InterPro" id="IPR058031">
    <property type="entry name" value="AAA_lid_NorR"/>
</dbReference>
<evidence type="ECO:0000256" key="3">
    <source>
        <dbReference type="ARBA" id="ARBA00023015"/>
    </source>
</evidence>
<keyword evidence="2" id="KW-0067">ATP-binding</keyword>
<evidence type="ECO:0000256" key="4">
    <source>
        <dbReference type="ARBA" id="ARBA00023163"/>
    </source>
</evidence>
<dbReference type="PROSITE" id="PS50112">
    <property type="entry name" value="PAS"/>
    <property type="match status" value="1"/>
</dbReference>
<accession>A0A1F7FLP1</accession>
<dbReference type="InterPro" id="IPR013767">
    <property type="entry name" value="PAS_fold"/>
</dbReference>
<feature type="domain" description="PAS" evidence="7">
    <location>
        <begin position="7"/>
        <end position="63"/>
    </location>
</feature>
<feature type="domain" description="Sigma-54 factor interaction" evidence="6">
    <location>
        <begin position="449"/>
        <end position="677"/>
    </location>
</feature>
<dbReference type="GO" id="GO:0005524">
    <property type="term" value="F:ATP binding"/>
    <property type="evidence" value="ECO:0007669"/>
    <property type="project" value="UniProtKB-KW"/>
</dbReference>
<keyword evidence="3" id="KW-0805">Transcription regulation</keyword>
<sequence length="834" mass="95569">MNIEEFVNTPLKPLLNDSHQALFAVDLESRILWISQSFTRMFGYAPDELIQKPFRSLLDIIEETETGIRCRIMPGPGLTMNIVERSRKEGIHALIRRMQQYGDFSVWSINLQLFGIERIHQHYEKELFAVLDSTLHFEDFGVRLYYKLLTMFGDRRFRGTALKECLIGADFQEWEKTRKAFLEYVLESEGKNDARWELAFDSQKHGFPQLFSAPNRSWNIQRNSVRLAQLDPVLNVNFLMSSQSFDFFHMDYRIEYRVSDGAGGVFMCGIDNPFLTPDENGYLVHFHENMAIIKRNANAVNFGSIREEARDVVIIKTGPVVTVSVNGQEEVRHIDEIPFYSDYQALNRFGLITDQDETYLSLVIRTRPSVYDYDKMKEFRRLVRFKNDEKNYYEMQIMPGFFINTIKNMLLMRELSEVARAEERMAAYKKERDRALIRLANTEKGFYGFIGSSPAIENIISTIKTVASSGASVLITGETGTGKDLVAKAIHLESGRKGPFVKIDCASLPPTLIESELFGYEKGAFTGADRRQIGKFELAHRGTVFLDEIGNLTVEIQTKLLRFLQDHQFERIGGKTTLKVDVRIVSATNADLEEAVAQGRFRPDLYYRIKVVGIHMPPLRERLMDIYPIVNHLIATLASQNDVPIPAISNMVFPALMNYSWPGNVRELKNAIENALVVHREGILTPDHFPMFMKKNMAIPETAAETRDAIALQKGRERIAGSGAEKKTYRDKDAFLSIYNELHGKPHKMAVYFGCSYNTIKRYMACHGLIAPLDEKIDEVIASFQKNDFSMQEFVDRLNISKVTGWKYLGVLCGQGKIVKQRLGRTVYFRQTGQ</sequence>
<gene>
    <name evidence="8" type="ORF">A2519_21205</name>
</gene>
<dbReference type="InterPro" id="IPR035965">
    <property type="entry name" value="PAS-like_dom_sf"/>
</dbReference>
<reference evidence="8 9" key="1">
    <citation type="journal article" date="2016" name="Nat. Commun.">
        <title>Thousands of microbial genomes shed light on interconnected biogeochemical processes in an aquifer system.</title>
        <authorList>
            <person name="Anantharaman K."/>
            <person name="Brown C.T."/>
            <person name="Hug L.A."/>
            <person name="Sharon I."/>
            <person name="Castelle C.J."/>
            <person name="Probst A.J."/>
            <person name="Thomas B.C."/>
            <person name="Singh A."/>
            <person name="Wilkins M.J."/>
            <person name="Karaoz U."/>
            <person name="Brodie E.L."/>
            <person name="Williams K.H."/>
            <person name="Hubbard S.S."/>
            <person name="Banfield J.F."/>
        </authorList>
    </citation>
    <scope>NUCLEOTIDE SEQUENCE [LARGE SCALE GENOMIC DNA]</scope>
</reference>
<dbReference type="PANTHER" id="PTHR32071">
    <property type="entry name" value="TRANSCRIPTIONAL REGULATORY PROTEIN"/>
    <property type="match status" value="1"/>
</dbReference>
<dbReference type="NCBIfam" id="TIGR00229">
    <property type="entry name" value="sensory_box"/>
    <property type="match status" value="1"/>
</dbReference>
<dbReference type="InterPro" id="IPR027417">
    <property type="entry name" value="P-loop_NTPase"/>
</dbReference>
<dbReference type="PROSITE" id="PS00675">
    <property type="entry name" value="SIGMA54_INTERACT_1"/>
    <property type="match status" value="1"/>
</dbReference>
<evidence type="ECO:0000256" key="2">
    <source>
        <dbReference type="ARBA" id="ARBA00022840"/>
    </source>
</evidence>
<dbReference type="PROSITE" id="PS50045">
    <property type="entry name" value="SIGMA54_INTERACT_4"/>
    <property type="match status" value="1"/>
</dbReference>
<organism evidence="8 9">
    <name type="scientific">Candidatus Raymondbacteria bacterium RIFOXYD12_FULL_49_13</name>
    <dbReference type="NCBI Taxonomy" id="1817890"/>
    <lineage>
        <taxon>Bacteria</taxon>
        <taxon>Raymondiibacteriota</taxon>
    </lineage>
</organism>
<dbReference type="Pfam" id="PF25601">
    <property type="entry name" value="AAA_lid_14"/>
    <property type="match status" value="1"/>
</dbReference>
<comment type="caution">
    <text evidence="8">The sequence shown here is derived from an EMBL/GenBank/DDBJ whole genome shotgun (WGS) entry which is preliminary data.</text>
</comment>